<organism evidence="1 2">
    <name type="scientific">Dreissena polymorpha</name>
    <name type="common">Zebra mussel</name>
    <name type="synonym">Mytilus polymorpha</name>
    <dbReference type="NCBI Taxonomy" id="45954"/>
    <lineage>
        <taxon>Eukaryota</taxon>
        <taxon>Metazoa</taxon>
        <taxon>Spiralia</taxon>
        <taxon>Lophotrochozoa</taxon>
        <taxon>Mollusca</taxon>
        <taxon>Bivalvia</taxon>
        <taxon>Autobranchia</taxon>
        <taxon>Heteroconchia</taxon>
        <taxon>Euheterodonta</taxon>
        <taxon>Imparidentia</taxon>
        <taxon>Neoheterodontei</taxon>
        <taxon>Myida</taxon>
        <taxon>Dreissenoidea</taxon>
        <taxon>Dreissenidae</taxon>
        <taxon>Dreissena</taxon>
    </lineage>
</organism>
<dbReference type="PANTHER" id="PTHR47526:SF4">
    <property type="entry name" value="SWIM-TYPE DOMAIN-CONTAINING PROTEIN"/>
    <property type="match status" value="1"/>
</dbReference>
<evidence type="ECO:0008006" key="3">
    <source>
        <dbReference type="Google" id="ProtNLM"/>
    </source>
</evidence>
<gene>
    <name evidence="1" type="ORF">DPMN_190580</name>
</gene>
<reference evidence="1" key="2">
    <citation type="submission" date="2020-11" db="EMBL/GenBank/DDBJ databases">
        <authorList>
            <person name="McCartney M.A."/>
            <person name="Auch B."/>
            <person name="Kono T."/>
            <person name="Mallez S."/>
            <person name="Becker A."/>
            <person name="Gohl D.M."/>
            <person name="Silverstein K.A.T."/>
            <person name="Koren S."/>
            <person name="Bechman K.B."/>
            <person name="Herman A."/>
            <person name="Abrahante J.E."/>
            <person name="Garbe J."/>
        </authorList>
    </citation>
    <scope>NUCLEOTIDE SEQUENCE</scope>
    <source>
        <strain evidence="1">Duluth1</strain>
        <tissue evidence="1">Whole animal</tissue>
    </source>
</reference>
<reference evidence="1" key="1">
    <citation type="journal article" date="2019" name="bioRxiv">
        <title>The Genome of the Zebra Mussel, Dreissena polymorpha: A Resource for Invasive Species Research.</title>
        <authorList>
            <person name="McCartney M.A."/>
            <person name="Auch B."/>
            <person name="Kono T."/>
            <person name="Mallez S."/>
            <person name="Zhang Y."/>
            <person name="Obille A."/>
            <person name="Becker A."/>
            <person name="Abrahante J.E."/>
            <person name="Garbe J."/>
            <person name="Badalamenti J.P."/>
            <person name="Herman A."/>
            <person name="Mangelson H."/>
            <person name="Liachko I."/>
            <person name="Sullivan S."/>
            <person name="Sone E.D."/>
            <person name="Koren S."/>
            <person name="Silverstein K.A.T."/>
            <person name="Beckman K.B."/>
            <person name="Gohl D.M."/>
        </authorList>
    </citation>
    <scope>NUCLEOTIDE SEQUENCE</scope>
    <source>
        <strain evidence="1">Duluth1</strain>
        <tissue evidence="1">Whole animal</tissue>
    </source>
</reference>
<sequence>MSCWVSDVRAVVIGSKHVIRSKVLHSMRIRDKPLNPWLIVEPNGVIQASHCDCMAGLGEVCTHVAAMLFTVMEIVRIRD</sequence>
<accession>A0A9D4DW87</accession>
<comment type="caution">
    <text evidence="1">The sequence shown here is derived from an EMBL/GenBank/DDBJ whole genome shotgun (WGS) entry which is preliminary data.</text>
</comment>
<dbReference type="Proteomes" id="UP000828390">
    <property type="component" value="Unassembled WGS sequence"/>
</dbReference>
<evidence type="ECO:0000313" key="1">
    <source>
        <dbReference type="EMBL" id="KAH3755881.1"/>
    </source>
</evidence>
<dbReference type="EMBL" id="JAIWYP010000010">
    <property type="protein sequence ID" value="KAH3755881.1"/>
    <property type="molecule type" value="Genomic_DNA"/>
</dbReference>
<dbReference type="AlphaFoldDB" id="A0A9D4DW87"/>
<dbReference type="PANTHER" id="PTHR47526">
    <property type="entry name" value="ATP-DEPENDENT DNA HELICASE"/>
    <property type="match status" value="1"/>
</dbReference>
<keyword evidence="2" id="KW-1185">Reference proteome</keyword>
<evidence type="ECO:0000313" key="2">
    <source>
        <dbReference type="Proteomes" id="UP000828390"/>
    </source>
</evidence>
<protein>
    <recommendedName>
        <fullName evidence="3">SWIM-type domain-containing protein</fullName>
    </recommendedName>
</protein>
<proteinExistence type="predicted"/>
<name>A0A9D4DW87_DREPO</name>